<sequence>MPCSSVTQCQQGHLKEHVFNVQGAASGPISVHRNIQPHLRICALGPKSHDDMVRFQTAGKTHSSHFILLFVLEHILHIDRGLVSITNFSPSIHSKQQGLASVPTHLYCSIA</sequence>
<dbReference type="AlphaFoldDB" id="A0A8T0I2L7"/>
<keyword evidence="2" id="KW-1185">Reference proteome</keyword>
<name>A0A8T0I2L7_CERPU</name>
<comment type="caution">
    <text evidence="1">The sequence shown here is derived from an EMBL/GenBank/DDBJ whole genome shotgun (WGS) entry which is preliminary data.</text>
</comment>
<evidence type="ECO:0000313" key="2">
    <source>
        <dbReference type="Proteomes" id="UP000822688"/>
    </source>
</evidence>
<evidence type="ECO:0000313" key="1">
    <source>
        <dbReference type="EMBL" id="KAG0577195.1"/>
    </source>
</evidence>
<organism evidence="1 2">
    <name type="scientific">Ceratodon purpureus</name>
    <name type="common">Fire moss</name>
    <name type="synonym">Dicranum purpureum</name>
    <dbReference type="NCBI Taxonomy" id="3225"/>
    <lineage>
        <taxon>Eukaryota</taxon>
        <taxon>Viridiplantae</taxon>
        <taxon>Streptophyta</taxon>
        <taxon>Embryophyta</taxon>
        <taxon>Bryophyta</taxon>
        <taxon>Bryophytina</taxon>
        <taxon>Bryopsida</taxon>
        <taxon>Dicranidae</taxon>
        <taxon>Pseudoditrichales</taxon>
        <taxon>Ditrichaceae</taxon>
        <taxon>Ceratodon</taxon>
    </lineage>
</organism>
<protein>
    <submittedName>
        <fullName evidence="1">Uncharacterized protein</fullName>
    </submittedName>
</protein>
<dbReference type="EMBL" id="CM026425">
    <property type="protein sequence ID" value="KAG0577195.1"/>
    <property type="molecule type" value="Genomic_DNA"/>
</dbReference>
<reference evidence="1" key="1">
    <citation type="submission" date="2020-06" db="EMBL/GenBank/DDBJ databases">
        <title>WGS assembly of Ceratodon purpureus strain R40.</title>
        <authorList>
            <person name="Carey S.B."/>
            <person name="Jenkins J."/>
            <person name="Shu S."/>
            <person name="Lovell J.T."/>
            <person name="Sreedasyam A."/>
            <person name="Maumus F."/>
            <person name="Tiley G.P."/>
            <person name="Fernandez-Pozo N."/>
            <person name="Barry K."/>
            <person name="Chen C."/>
            <person name="Wang M."/>
            <person name="Lipzen A."/>
            <person name="Daum C."/>
            <person name="Saski C.A."/>
            <person name="Payton A.C."/>
            <person name="Mcbreen J.C."/>
            <person name="Conrad R.E."/>
            <person name="Kollar L.M."/>
            <person name="Olsson S."/>
            <person name="Huttunen S."/>
            <person name="Landis J.B."/>
            <person name="Wickett N.J."/>
            <person name="Johnson M.G."/>
            <person name="Rensing S.A."/>
            <person name="Grimwood J."/>
            <person name="Schmutz J."/>
            <person name="Mcdaniel S.F."/>
        </authorList>
    </citation>
    <scope>NUCLEOTIDE SEQUENCE</scope>
    <source>
        <strain evidence="1">R40</strain>
    </source>
</reference>
<gene>
    <name evidence="1" type="ORF">KC19_5G138000</name>
</gene>
<dbReference type="Proteomes" id="UP000822688">
    <property type="component" value="Chromosome 5"/>
</dbReference>
<accession>A0A8T0I2L7</accession>
<proteinExistence type="predicted"/>